<accession>A0AC61LZW6</accession>
<evidence type="ECO:0000313" key="2">
    <source>
        <dbReference type="Proteomes" id="UP000502787"/>
    </source>
</evidence>
<reference evidence="1" key="1">
    <citation type="submission" date="2020-01" db="EMBL/GenBank/DDBJ databases">
        <title>Genomic and phylogenetic analysis of two Guinea pig adenovirus strains recovered from archival lung tissue.</title>
        <authorList>
            <person name="Hofmann-Sieber H."/>
            <person name="Gonzalez G."/>
            <person name="Spohn M."/>
            <person name="Dobner T."/>
            <person name="Kajon A.E."/>
        </authorList>
    </citation>
    <scope>NUCLEOTIDE SEQUENCE</scope>
    <source>
        <strain evidence="1">AUS96</strain>
    </source>
</reference>
<dbReference type="Proteomes" id="UP000502787">
    <property type="component" value="Segment"/>
</dbReference>
<proteinExistence type="predicted"/>
<organism evidence="1 2">
    <name type="scientific">Guinea pig adenovirus 1</name>
    <dbReference type="NCBI Taxonomy" id="2847100"/>
    <lineage>
        <taxon>Viruses</taxon>
        <taxon>Varidnaviria</taxon>
        <taxon>Bamfordvirae</taxon>
        <taxon>Preplasmiviricota</taxon>
        <taxon>Polisuviricotina</taxon>
        <taxon>Pharingeaviricetes</taxon>
        <taxon>Rowavirales</taxon>
        <taxon>Adenoviridae</taxon>
        <taxon>Mastadenovirus</taxon>
        <taxon>Mastadenovirus caviae</taxon>
        <taxon>Guinea pig mastadenovirus A</taxon>
    </lineage>
</organism>
<evidence type="ECO:0000313" key="1">
    <source>
        <dbReference type="EMBL" id="QIZ64155.1"/>
    </source>
</evidence>
<name>A0AC61LZW6_9ADEN</name>
<protein>
    <submittedName>
        <fullName evidence="1">PIIIa</fullName>
    </submittedName>
</protein>
<sequence length="594" mass="64113">MAAHVAAGAAARPRAADSALRAVLQAKASGDSNWDEVMRRVLSLTTGNAHFGNLPRATRFDTILEAVVPSRTDPTHEKLVAVVNLLISGGAVRPDEAAQIYTALLDRVSKYNSQNVQSNLDRLVTDVREAVAVRERQMAAGNVSSLVALNAFLGTLPATAERGGQADYVSFVSALRIMVSEAPQSMVYRSGPDTYFQTSRHGTQTVNLTRAFANLAPLWGVAAPADGAATVGNLLTPNTRLLLLLVAPFTDANSLSRDSYLGHLVNLYREAIGVTHLEERTFREVTEVSRALGQEDQGQTLQQTLNFLLTRRAAPRRGNVRLSEQETRLLRFVQGAVRDLMFNEGYAPSDAIDRASRLLEDGTYEPHAWFLDYVFDYFHRAAAMSPDYFVQAVLSPQWVPPPGFFDRQFVFPEDDPPASSSGSLVWDDGDSYKTPSSTSSSVSVSPASSLLSLRGVDPANVSLPPSSVMSLSGSPSASAVSLPVASSSAASRRSSGATRTSSPPGATAFDPFSLLGARPKMTNVEMGMRRAALINNSVDDLAARLSRVTASASPVRRRRSRSPLFERTGSPDDPMTGDNEDDAFGYLRPRGRFM</sequence>
<keyword evidence="2" id="KW-1185">Reference proteome</keyword>
<dbReference type="EMBL" id="MN986925">
    <property type="protein sequence ID" value="QIZ64155.1"/>
    <property type="molecule type" value="Genomic_DNA"/>
</dbReference>